<organism evidence="2 5">
    <name type="scientific">Providencia rettgeri</name>
    <dbReference type="NCBI Taxonomy" id="587"/>
    <lineage>
        <taxon>Bacteria</taxon>
        <taxon>Pseudomonadati</taxon>
        <taxon>Pseudomonadota</taxon>
        <taxon>Gammaproteobacteria</taxon>
        <taxon>Enterobacterales</taxon>
        <taxon>Morganellaceae</taxon>
        <taxon>Providencia</taxon>
    </lineage>
</organism>
<evidence type="ECO:0000313" key="2">
    <source>
        <dbReference type="EMBL" id="MDH2306655.1"/>
    </source>
</evidence>
<dbReference type="GeneID" id="93674332"/>
<evidence type="ECO:0000313" key="3">
    <source>
        <dbReference type="EMBL" id="SUC32686.1"/>
    </source>
</evidence>
<dbReference type="NCBIfam" id="NF007776">
    <property type="entry name" value="PRK10465.1"/>
    <property type="match status" value="1"/>
</dbReference>
<dbReference type="Proteomes" id="UP000254208">
    <property type="component" value="Unassembled WGS sequence"/>
</dbReference>
<dbReference type="OMA" id="LTPWMIS"/>
<gene>
    <name evidence="2" type="primary">hybE</name>
    <name evidence="3" type="ORF">NCTC11801_03688</name>
    <name evidence="2" type="ORF">QDQ51_14685</name>
</gene>
<name>A0A1B8SUQ0_PRORE</name>
<dbReference type="Pfam" id="PF11939">
    <property type="entry name" value="NiFe-hyd_HybE"/>
    <property type="match status" value="1"/>
</dbReference>
<dbReference type="InterPro" id="IPR038530">
    <property type="entry name" value="NiFe-hyd_HybE_sf"/>
</dbReference>
<sequence length="163" mass="18264">MPDEILGYDTNPRPLVEAAFTRVAEQSMHDLSFLHPTMPVHASEFSLFDGQWVGVVITPWMLSAIILPGPEQYWPHRVVGDKVGLILPYGEMTYTVGELDGLTQYVACSLMSPLEKKMTPEQGIHLVDDCQRILLSLPVSDPNIPQAPERRALFTRHLRGQDA</sequence>
<evidence type="ECO:0000313" key="4">
    <source>
        <dbReference type="Proteomes" id="UP000254208"/>
    </source>
</evidence>
<dbReference type="OrthoDB" id="6485044at2"/>
<reference evidence="2" key="3">
    <citation type="submission" date="2023-10" db="EMBL/GenBank/DDBJ databases">
        <title>Analysis of Resistance Genes of Carbapenem-resistant Providencia rettgeri.</title>
        <authorList>
            <person name="Liu M."/>
        </authorList>
    </citation>
    <scope>NUCLEOTIDE SEQUENCE</scope>
    <source>
        <strain evidence="2">QITACRE101</strain>
    </source>
</reference>
<dbReference type="Gene3D" id="3.30.1460.40">
    <property type="entry name" value="[NiFe]-hydrogenase assembly chaperone, HybE"/>
    <property type="match status" value="1"/>
</dbReference>
<accession>A0A1B8SUQ0</accession>
<dbReference type="EMBL" id="UGTZ01000001">
    <property type="protein sequence ID" value="SUC32686.1"/>
    <property type="molecule type" value="Genomic_DNA"/>
</dbReference>
<dbReference type="EMBL" id="JARVQW010000007">
    <property type="protein sequence ID" value="MDH2306655.1"/>
    <property type="molecule type" value="Genomic_DNA"/>
</dbReference>
<protein>
    <submittedName>
        <fullName evidence="2">Hydrogenase-2 assembly chaperone</fullName>
    </submittedName>
    <submittedName>
        <fullName evidence="3">Hydrogenase-2 operon protein hybE</fullName>
    </submittedName>
</protein>
<evidence type="ECO:0000313" key="5">
    <source>
        <dbReference type="Proteomes" id="UP001162044"/>
    </source>
</evidence>
<comment type="similarity">
    <text evidence="1">Belongs to the HupJ family.</text>
</comment>
<dbReference type="RefSeq" id="WP_004908451.1">
    <property type="nucleotide sequence ID" value="NZ_ABEXOC020000010.1"/>
</dbReference>
<dbReference type="NCBIfam" id="TIGR03993">
    <property type="entry name" value="hydrog_HybE"/>
    <property type="match status" value="1"/>
</dbReference>
<proteinExistence type="inferred from homology"/>
<evidence type="ECO:0000256" key="1">
    <source>
        <dbReference type="ARBA" id="ARBA00006532"/>
    </source>
</evidence>
<dbReference type="Proteomes" id="UP001162044">
    <property type="component" value="Unassembled WGS sequence"/>
</dbReference>
<reference evidence="2" key="2">
    <citation type="submission" date="2023-04" db="EMBL/GenBank/DDBJ databases">
        <authorList>
            <person name="Li W."/>
        </authorList>
    </citation>
    <scope>NUCLEOTIDE SEQUENCE</scope>
    <source>
        <strain evidence="2">QITACRE101</strain>
    </source>
</reference>
<dbReference type="InterPro" id="IPR023994">
    <property type="entry name" value="NiFe-hyd_HybE"/>
</dbReference>
<reference evidence="3 4" key="1">
    <citation type="submission" date="2018-06" db="EMBL/GenBank/DDBJ databases">
        <authorList>
            <consortium name="Pathogen Informatics"/>
            <person name="Doyle S."/>
        </authorList>
    </citation>
    <scope>NUCLEOTIDE SEQUENCE [LARGE SCALE GENOMIC DNA]</scope>
    <source>
        <strain evidence="3 4">NCTC11801</strain>
    </source>
</reference>
<dbReference type="AlphaFoldDB" id="A0A1B8SUQ0"/>